<organism evidence="3 4">
    <name type="scientific">Heracleum sosnowskyi</name>
    <dbReference type="NCBI Taxonomy" id="360622"/>
    <lineage>
        <taxon>Eukaryota</taxon>
        <taxon>Viridiplantae</taxon>
        <taxon>Streptophyta</taxon>
        <taxon>Embryophyta</taxon>
        <taxon>Tracheophyta</taxon>
        <taxon>Spermatophyta</taxon>
        <taxon>Magnoliopsida</taxon>
        <taxon>eudicotyledons</taxon>
        <taxon>Gunneridae</taxon>
        <taxon>Pentapetalae</taxon>
        <taxon>asterids</taxon>
        <taxon>campanulids</taxon>
        <taxon>Apiales</taxon>
        <taxon>Apiaceae</taxon>
        <taxon>Apioideae</taxon>
        <taxon>apioid superclade</taxon>
        <taxon>Tordylieae</taxon>
        <taxon>Tordyliinae</taxon>
        <taxon>Heracleum</taxon>
    </lineage>
</organism>
<feature type="domain" description="DUF4283" evidence="2">
    <location>
        <begin position="245"/>
        <end position="309"/>
    </location>
</feature>
<keyword evidence="4" id="KW-1185">Reference proteome</keyword>
<dbReference type="AlphaFoldDB" id="A0AAD8HDW3"/>
<dbReference type="InterPro" id="IPR040256">
    <property type="entry name" value="At4g02000-like"/>
</dbReference>
<dbReference type="Pfam" id="PF14111">
    <property type="entry name" value="DUF4283"/>
    <property type="match status" value="1"/>
</dbReference>
<evidence type="ECO:0000313" key="4">
    <source>
        <dbReference type="Proteomes" id="UP001237642"/>
    </source>
</evidence>
<name>A0AAD8HDW3_9APIA</name>
<sequence length="509" mass="55650">MGSQDSNVNSDGVPVDHDGGSLEFGIEDFGMPLESHGMPSSSGGIPVEQNLEASSEEEEFIHEDDRARLERESVNRTARAAFAVNREERNELIALRLKYQEMQKGISLVDMEKEALNERVEFNSGITDASKFISGRDEFGLLVFTNKQGLSPNGVGETSGVREAIGQDRIDDSIQGGLNLFEGLTKCGNSSETGVKAGVSGAKDVNGKEFNSPSGGAPPPKSWANVLKSDVGPGPKVRFDYYPFPPGTHSFKTISAFARNFWDERGLLNVFQKDANTFVFKFNSEDNKNAVLSRGTWYVSRRPMIVTAWGFKPGVNCVSSMPLWIKLTNVPDCYWTIEGLGRLSSVVGTPIGADTLTSKLELLPFAKMCVNYKLGDPLPSEILATDLDPFRNEKSVVKVQVSYPVRPLSCAGYKSLGHSIAACPIVTRVWVQKVPSPPGPPTSVSADINACIIEQQDDPLHDNENVSNVPCSPKEHEHPWTEVKRKNRVASLSPLLDEASPTPPPYENY</sequence>
<feature type="compositionally biased region" description="Polar residues" evidence="1">
    <location>
        <begin position="1"/>
        <end position="10"/>
    </location>
</feature>
<evidence type="ECO:0000259" key="2">
    <source>
        <dbReference type="Pfam" id="PF14111"/>
    </source>
</evidence>
<dbReference type="Proteomes" id="UP001237642">
    <property type="component" value="Unassembled WGS sequence"/>
</dbReference>
<gene>
    <name evidence="3" type="ORF">POM88_041266</name>
</gene>
<feature type="compositionally biased region" description="Basic and acidic residues" evidence="1">
    <location>
        <begin position="473"/>
        <end position="484"/>
    </location>
</feature>
<protein>
    <recommendedName>
        <fullName evidence="2">DUF4283 domain-containing protein</fullName>
    </recommendedName>
</protein>
<proteinExistence type="predicted"/>
<dbReference type="PANTHER" id="PTHR31286">
    <property type="entry name" value="GLYCINE-RICH CELL WALL STRUCTURAL PROTEIN 1.8-LIKE"/>
    <property type="match status" value="1"/>
</dbReference>
<evidence type="ECO:0000313" key="3">
    <source>
        <dbReference type="EMBL" id="KAK1365705.1"/>
    </source>
</evidence>
<evidence type="ECO:0000256" key="1">
    <source>
        <dbReference type="SAM" id="MobiDB-lite"/>
    </source>
</evidence>
<feature type="region of interest" description="Disordered" evidence="1">
    <location>
        <begin position="1"/>
        <end position="55"/>
    </location>
</feature>
<accession>A0AAD8HDW3</accession>
<dbReference type="PANTHER" id="PTHR31286:SF165">
    <property type="entry name" value="DUF4283 DOMAIN-CONTAINING PROTEIN"/>
    <property type="match status" value="1"/>
</dbReference>
<reference evidence="3" key="1">
    <citation type="submission" date="2023-02" db="EMBL/GenBank/DDBJ databases">
        <title>Genome of toxic invasive species Heracleum sosnowskyi carries increased number of genes despite the absence of recent whole-genome duplications.</title>
        <authorList>
            <person name="Schelkunov M."/>
            <person name="Shtratnikova V."/>
            <person name="Makarenko M."/>
            <person name="Klepikova A."/>
            <person name="Omelchenko D."/>
            <person name="Novikova G."/>
            <person name="Obukhova E."/>
            <person name="Bogdanov V."/>
            <person name="Penin A."/>
            <person name="Logacheva M."/>
        </authorList>
    </citation>
    <scope>NUCLEOTIDE SEQUENCE</scope>
    <source>
        <strain evidence="3">Hsosn_3</strain>
        <tissue evidence="3">Leaf</tissue>
    </source>
</reference>
<feature type="region of interest" description="Disordered" evidence="1">
    <location>
        <begin position="457"/>
        <end position="486"/>
    </location>
</feature>
<comment type="caution">
    <text evidence="3">The sequence shown here is derived from an EMBL/GenBank/DDBJ whole genome shotgun (WGS) entry which is preliminary data.</text>
</comment>
<reference evidence="3" key="2">
    <citation type="submission" date="2023-05" db="EMBL/GenBank/DDBJ databases">
        <authorList>
            <person name="Schelkunov M.I."/>
        </authorList>
    </citation>
    <scope>NUCLEOTIDE SEQUENCE</scope>
    <source>
        <strain evidence="3">Hsosn_3</strain>
        <tissue evidence="3">Leaf</tissue>
    </source>
</reference>
<dbReference type="EMBL" id="JAUIZM010000009">
    <property type="protein sequence ID" value="KAK1365705.1"/>
    <property type="molecule type" value="Genomic_DNA"/>
</dbReference>
<dbReference type="InterPro" id="IPR025558">
    <property type="entry name" value="DUF4283"/>
</dbReference>